<keyword evidence="4" id="KW-0808">Transferase</keyword>
<evidence type="ECO:0000313" key="7">
    <source>
        <dbReference type="EMBL" id="OGG02769.1"/>
    </source>
</evidence>
<evidence type="ECO:0000256" key="2">
    <source>
        <dbReference type="ARBA" id="ARBA00007441"/>
    </source>
</evidence>
<evidence type="ECO:0000259" key="6">
    <source>
        <dbReference type="Pfam" id="PF00155"/>
    </source>
</evidence>
<dbReference type="InterPro" id="IPR004839">
    <property type="entry name" value="Aminotransferase_I/II_large"/>
</dbReference>
<dbReference type="Pfam" id="PF00155">
    <property type="entry name" value="Aminotran_1_2"/>
    <property type="match status" value="1"/>
</dbReference>
<evidence type="ECO:0000256" key="5">
    <source>
        <dbReference type="ARBA" id="ARBA00022898"/>
    </source>
</evidence>
<reference evidence="7 8" key="1">
    <citation type="journal article" date="2016" name="Nat. Commun.">
        <title>Thousands of microbial genomes shed light on interconnected biogeochemical processes in an aquifer system.</title>
        <authorList>
            <person name="Anantharaman K."/>
            <person name="Brown C.T."/>
            <person name="Hug L.A."/>
            <person name="Sharon I."/>
            <person name="Castelle C.J."/>
            <person name="Probst A.J."/>
            <person name="Thomas B.C."/>
            <person name="Singh A."/>
            <person name="Wilkins M.J."/>
            <person name="Karaoz U."/>
            <person name="Brodie E.L."/>
            <person name="Williams K.H."/>
            <person name="Hubbard S.S."/>
            <person name="Banfield J.F."/>
        </authorList>
    </citation>
    <scope>NUCLEOTIDE SEQUENCE [LARGE SCALE GENOMIC DNA]</scope>
</reference>
<proteinExistence type="inferred from homology"/>
<dbReference type="CDD" id="cd00609">
    <property type="entry name" value="AAT_like"/>
    <property type="match status" value="1"/>
</dbReference>
<comment type="caution">
    <text evidence="7">The sequence shown here is derived from an EMBL/GenBank/DDBJ whole genome shotgun (WGS) entry which is preliminary data.</text>
</comment>
<dbReference type="Gene3D" id="3.40.640.10">
    <property type="entry name" value="Type I PLP-dependent aspartate aminotransferase-like (Major domain)"/>
    <property type="match status" value="1"/>
</dbReference>
<gene>
    <name evidence="7" type="ORF">A2W14_06605</name>
</gene>
<dbReference type="InterPro" id="IPR015421">
    <property type="entry name" value="PyrdxlP-dep_Trfase_major"/>
</dbReference>
<dbReference type="PANTHER" id="PTHR46383:SF1">
    <property type="entry name" value="ASPARTATE AMINOTRANSFERASE"/>
    <property type="match status" value="1"/>
</dbReference>
<evidence type="ECO:0000313" key="8">
    <source>
        <dbReference type="Proteomes" id="UP000176665"/>
    </source>
</evidence>
<dbReference type="InterPro" id="IPR015422">
    <property type="entry name" value="PyrdxlP-dep_Trfase_small"/>
</dbReference>
<name>A0A1F5YRG0_9BACT</name>
<comment type="cofactor">
    <cofactor evidence="1">
        <name>pyridoxal 5'-phosphate</name>
        <dbReference type="ChEBI" id="CHEBI:597326"/>
    </cofactor>
</comment>
<dbReference type="InterPro" id="IPR015424">
    <property type="entry name" value="PyrdxlP-dep_Trfase"/>
</dbReference>
<dbReference type="GO" id="GO:0006520">
    <property type="term" value="P:amino acid metabolic process"/>
    <property type="evidence" value="ECO:0007669"/>
    <property type="project" value="InterPro"/>
</dbReference>
<dbReference type="PANTHER" id="PTHR46383">
    <property type="entry name" value="ASPARTATE AMINOTRANSFERASE"/>
    <property type="match status" value="1"/>
</dbReference>
<feature type="domain" description="Aminotransferase class I/classII large" evidence="6">
    <location>
        <begin position="39"/>
        <end position="387"/>
    </location>
</feature>
<dbReference type="EMBL" id="MFJA01000052">
    <property type="protein sequence ID" value="OGG02769.1"/>
    <property type="molecule type" value="Genomic_DNA"/>
</dbReference>
<comment type="similarity">
    <text evidence="2">Belongs to the class-I pyridoxal-phosphate-dependent aminotransferase family.</text>
</comment>
<protein>
    <recommendedName>
        <fullName evidence="6">Aminotransferase class I/classII large domain-containing protein</fullName>
    </recommendedName>
</protein>
<dbReference type="InterPro" id="IPR050596">
    <property type="entry name" value="AspAT/PAT-like"/>
</dbReference>
<keyword evidence="3" id="KW-0032">Aminotransferase</keyword>
<dbReference type="GO" id="GO:0008483">
    <property type="term" value="F:transaminase activity"/>
    <property type="evidence" value="ECO:0007669"/>
    <property type="project" value="UniProtKB-KW"/>
</dbReference>
<dbReference type="GO" id="GO:0030170">
    <property type="term" value="F:pyridoxal phosphate binding"/>
    <property type="evidence" value="ECO:0007669"/>
    <property type="project" value="InterPro"/>
</dbReference>
<dbReference type="Proteomes" id="UP000176665">
    <property type="component" value="Unassembled WGS sequence"/>
</dbReference>
<dbReference type="AlphaFoldDB" id="A0A1F5YRG0"/>
<accession>A0A1F5YRG0</accession>
<evidence type="ECO:0000256" key="4">
    <source>
        <dbReference type="ARBA" id="ARBA00022679"/>
    </source>
</evidence>
<dbReference type="STRING" id="1798371.A2W14_06605"/>
<sequence>MTKAKISRRALNAPASAIRKLVPFADQAKKKGIKVYHVNIGQPDLPTPEKIMNFIRNFPHQTLEYAPSNGMAESVSAWALFYKNKGGPYREDDIIVTSGGSEALVFAFFAVTDPGDEIIVFEPFYTSYAIIAAMANINLRAITTHVEDGFHLPDKKVIEKAVNKKTKAIILCNPNNPTGTLYTKEEVKMLVNLALKYNLFIISDEPYQEIVFDGKSVLPFSSFKELLPQLIVTDSVSKRFNSCGARVGCIASKNRQVMAASLKFGQARLSVATVDQLALVPLLTDHKSYVANVRKIYQKRRDVVVKELAKIPDVSFKIPQGAFYLIPSLPVTDSDDFARFLLEKFHDNGETVMVAPAAGFYKTEGLGKKEIRIAYVLEEKKLVRAIELLKLALNKFNRH</sequence>
<organism evidence="7 8">
    <name type="scientific">Candidatus Gottesmanbacteria bacterium RBG_16_37_8</name>
    <dbReference type="NCBI Taxonomy" id="1798371"/>
    <lineage>
        <taxon>Bacteria</taxon>
        <taxon>Candidatus Gottesmaniibacteriota</taxon>
    </lineage>
</organism>
<dbReference type="Gene3D" id="3.90.1150.10">
    <property type="entry name" value="Aspartate Aminotransferase, domain 1"/>
    <property type="match status" value="1"/>
</dbReference>
<evidence type="ECO:0000256" key="1">
    <source>
        <dbReference type="ARBA" id="ARBA00001933"/>
    </source>
</evidence>
<keyword evidence="5" id="KW-0663">Pyridoxal phosphate</keyword>
<evidence type="ECO:0000256" key="3">
    <source>
        <dbReference type="ARBA" id="ARBA00022576"/>
    </source>
</evidence>
<dbReference type="NCBIfam" id="NF005744">
    <property type="entry name" value="PRK07568.1"/>
    <property type="match status" value="1"/>
</dbReference>
<dbReference type="SUPFAM" id="SSF53383">
    <property type="entry name" value="PLP-dependent transferases"/>
    <property type="match status" value="1"/>
</dbReference>